<comment type="caution">
    <text evidence="2">The sequence shown here is derived from an EMBL/GenBank/DDBJ whole genome shotgun (WGS) entry which is preliminary data.</text>
</comment>
<keyword evidence="3" id="KW-1185">Reference proteome</keyword>
<organism evidence="2 3">
    <name type="scientific">Arthrobotrys musiformis</name>
    <dbReference type="NCBI Taxonomy" id="47236"/>
    <lineage>
        <taxon>Eukaryota</taxon>
        <taxon>Fungi</taxon>
        <taxon>Dikarya</taxon>
        <taxon>Ascomycota</taxon>
        <taxon>Pezizomycotina</taxon>
        <taxon>Orbiliomycetes</taxon>
        <taxon>Orbiliales</taxon>
        <taxon>Orbiliaceae</taxon>
        <taxon>Arthrobotrys</taxon>
    </lineage>
</organism>
<evidence type="ECO:0000256" key="1">
    <source>
        <dbReference type="SAM" id="Phobius"/>
    </source>
</evidence>
<dbReference type="PANTHER" id="PTHR16861">
    <property type="entry name" value="GLYCOPROTEIN 38"/>
    <property type="match status" value="1"/>
</dbReference>
<name>A0AAV9W1Z4_9PEZI</name>
<feature type="transmembrane region" description="Helical" evidence="1">
    <location>
        <begin position="186"/>
        <end position="208"/>
    </location>
</feature>
<dbReference type="PANTHER" id="PTHR16861:SF4">
    <property type="entry name" value="SH3 DOMAIN PROTEIN (AFU_ORTHOLOGUE AFUA_1G13610)"/>
    <property type="match status" value="1"/>
</dbReference>
<sequence length="246" mass="25003">MLEADGLQENSVHAVLTKSIAGHGDQASLHAAPLELSVKTPFLYQGLQIILAVALPASGTADCSYDLSVYNICADSGWSLYNNSGHPFCCLVGFEGGKGSWYDSCRDNGFPASETPLPQETPGLPEFGAESTPVATSARTSIGTSLSVSTLTVLGTISTTTFGPSPAETTATTTTNTVSKKLSPGAISGIVIGSLAGVALIGAAAWLIGRKAGRRQDGAAVGVLHVVQIGGIESGPTPGYGAPQLR</sequence>
<accession>A0AAV9W1Z4</accession>
<dbReference type="Proteomes" id="UP001370758">
    <property type="component" value="Unassembled WGS sequence"/>
</dbReference>
<reference evidence="2 3" key="1">
    <citation type="submission" date="2023-08" db="EMBL/GenBank/DDBJ databases">
        <authorList>
            <person name="Palmer J.M."/>
        </authorList>
    </citation>
    <scope>NUCLEOTIDE SEQUENCE [LARGE SCALE GENOMIC DNA]</scope>
    <source>
        <strain evidence="2 3">TWF481</strain>
    </source>
</reference>
<evidence type="ECO:0000313" key="3">
    <source>
        <dbReference type="Proteomes" id="UP001370758"/>
    </source>
</evidence>
<proteinExistence type="predicted"/>
<dbReference type="AlphaFoldDB" id="A0AAV9W1Z4"/>
<gene>
    <name evidence="2" type="ORF">TWF481_010134</name>
</gene>
<keyword evidence="1" id="KW-1133">Transmembrane helix</keyword>
<keyword evidence="1" id="KW-0472">Membrane</keyword>
<evidence type="ECO:0000313" key="2">
    <source>
        <dbReference type="EMBL" id="KAK6499776.1"/>
    </source>
</evidence>
<keyword evidence="1" id="KW-0812">Transmembrane</keyword>
<protein>
    <submittedName>
        <fullName evidence="2">Uncharacterized protein</fullName>
    </submittedName>
</protein>
<dbReference type="EMBL" id="JAVHJL010000007">
    <property type="protein sequence ID" value="KAK6499776.1"/>
    <property type="molecule type" value="Genomic_DNA"/>
</dbReference>